<dbReference type="GO" id="GO:0005737">
    <property type="term" value="C:cytoplasm"/>
    <property type="evidence" value="ECO:0007669"/>
    <property type="project" value="UniProtKB-SubCell"/>
</dbReference>
<organism evidence="4 5">
    <name type="scientific">Gryllus longicercus</name>
    <dbReference type="NCBI Taxonomy" id="2509291"/>
    <lineage>
        <taxon>Eukaryota</taxon>
        <taxon>Metazoa</taxon>
        <taxon>Ecdysozoa</taxon>
        <taxon>Arthropoda</taxon>
        <taxon>Hexapoda</taxon>
        <taxon>Insecta</taxon>
        <taxon>Pterygota</taxon>
        <taxon>Neoptera</taxon>
        <taxon>Polyneoptera</taxon>
        <taxon>Orthoptera</taxon>
        <taxon>Ensifera</taxon>
        <taxon>Gryllidea</taxon>
        <taxon>Grylloidea</taxon>
        <taxon>Gryllidae</taxon>
        <taxon>Gryllinae</taxon>
        <taxon>Gryllus</taxon>
    </lineage>
</organism>
<dbReference type="InterPro" id="IPR020941">
    <property type="entry name" value="SUFU-like_domain"/>
</dbReference>
<accession>A0AAN9W8U1</accession>
<dbReference type="PANTHER" id="PTHR10928">
    <property type="entry name" value="SUPPRESSOR OF FUSED"/>
    <property type="match status" value="1"/>
</dbReference>
<reference evidence="4 5" key="1">
    <citation type="submission" date="2024-03" db="EMBL/GenBank/DDBJ databases">
        <title>The genome assembly and annotation of the cricket Gryllus longicercus Weissman &amp; Gray.</title>
        <authorList>
            <person name="Szrajer S."/>
            <person name="Gray D."/>
            <person name="Ylla G."/>
        </authorList>
    </citation>
    <scope>NUCLEOTIDE SEQUENCE [LARGE SCALE GENOMIC DNA]</scope>
    <source>
        <strain evidence="4">DAG 2021-001</strain>
        <tissue evidence="4">Whole body minus gut</tissue>
    </source>
</reference>
<dbReference type="InterPro" id="IPR016591">
    <property type="entry name" value="Suppressor_of_fused_euk"/>
</dbReference>
<proteinExistence type="inferred from homology"/>
<dbReference type="InterPro" id="IPR007768">
    <property type="entry name" value="Suppressor_of_fused"/>
</dbReference>
<dbReference type="InterPro" id="IPR024314">
    <property type="entry name" value="SUFU_C"/>
</dbReference>
<dbReference type="PANTHER" id="PTHR10928:SF2">
    <property type="entry name" value="SUPPRESSOR OF FUSED HOMOLOG"/>
    <property type="match status" value="1"/>
</dbReference>
<keyword evidence="5" id="KW-1185">Reference proteome</keyword>
<dbReference type="InterPro" id="IPR037181">
    <property type="entry name" value="SUFU_N"/>
</dbReference>
<feature type="domain" description="Suppressor of fused C-terminal" evidence="3">
    <location>
        <begin position="240"/>
        <end position="471"/>
    </location>
</feature>
<dbReference type="Proteomes" id="UP001378592">
    <property type="component" value="Unassembled WGS sequence"/>
</dbReference>
<evidence type="ECO:0000259" key="3">
    <source>
        <dbReference type="Pfam" id="PF12470"/>
    </source>
</evidence>
<keyword evidence="1" id="KW-0963">Cytoplasm</keyword>
<keyword evidence="1" id="KW-0539">Nucleus</keyword>
<comment type="subcellular location">
    <subcellularLocation>
        <location evidence="1">Cytoplasm</location>
    </subcellularLocation>
    <subcellularLocation>
        <location evidence="1">Nucleus</location>
    </subcellularLocation>
</comment>
<protein>
    <recommendedName>
        <fullName evidence="1">Suppressor of fused homolog</fullName>
    </recommendedName>
</protein>
<dbReference type="PIRSF" id="PIRSF011844">
    <property type="entry name" value="Suppressor_of_fused_protein"/>
    <property type="match status" value="1"/>
</dbReference>
<dbReference type="Pfam" id="PF12470">
    <property type="entry name" value="SUFU_C"/>
    <property type="match status" value="1"/>
</dbReference>
<dbReference type="Gene3D" id="3.30.1360.230">
    <property type="entry name" value="Sufu, C-terminal domain"/>
    <property type="match status" value="1"/>
</dbReference>
<dbReference type="EMBL" id="JAZDUA010000059">
    <property type="protein sequence ID" value="KAK7870399.1"/>
    <property type="molecule type" value="Genomic_DNA"/>
</dbReference>
<sequence>MNEDCNVRVRPPGFPPTPLGLEALYSLCRRLYPDQPNPLQVTAVVKYWLGGPDPLDYISMYTNPGIPEQNIPPHWHYISFGLSDLHGDGRVHEVTGPGNPSGFGFELSFRLKKEPGETAPPTWPAAMMQALAKYVFGSANTLCAGDHVSWHCALDNSESRIQHMLMAIDPQLGACHTPFGVVQFIQIVGICTEELQAAQHWNGTGILEILRRLPGAGGQWLITDMRRGESMFELDLSAQEEVDQGIETEGSNLSGVSARCNWTDVDLQAILPTSGDDYPDEDSNDCPDGFDHSVSVVLPSISERESRQIKAALRKGLLNTKLGHPHMGRALDDNENICKKELYETSSTELGVLESTELLRTKQLAGLHLTFNLEAGSLLPLAIKGRIKHGRHFTFKTVLGDSAITLVAPTVTGTFVDAEHPYVSRGPWLQVLIPDDLADEMSDSFEVFTNLDELELPKTFFWPIHKLSITIIEDKIF</sequence>
<comment type="similarity">
    <text evidence="1">Belongs to the SUFU family.</text>
</comment>
<gene>
    <name evidence="4" type="ORF">R5R35_000561</name>
</gene>
<dbReference type="Pfam" id="PF05076">
    <property type="entry name" value="SUFU"/>
    <property type="match status" value="1"/>
</dbReference>
<dbReference type="AlphaFoldDB" id="A0AAN9W8U1"/>
<evidence type="ECO:0000256" key="1">
    <source>
        <dbReference type="PIRNR" id="PIRNR011844"/>
    </source>
</evidence>
<evidence type="ECO:0000313" key="5">
    <source>
        <dbReference type="Proteomes" id="UP001378592"/>
    </source>
</evidence>
<dbReference type="InterPro" id="IPR038489">
    <property type="entry name" value="SUFU_C_sf"/>
</dbReference>
<evidence type="ECO:0000259" key="2">
    <source>
        <dbReference type="Pfam" id="PF05076"/>
    </source>
</evidence>
<name>A0AAN9W8U1_9ORTH</name>
<comment type="caution">
    <text evidence="4">The sequence shown here is derived from an EMBL/GenBank/DDBJ whole genome shotgun (WGS) entry which is preliminary data.</text>
</comment>
<evidence type="ECO:0000313" key="4">
    <source>
        <dbReference type="EMBL" id="KAK7870399.1"/>
    </source>
</evidence>
<feature type="domain" description="Suppressor of fused-like" evidence="2">
    <location>
        <begin position="51"/>
        <end position="227"/>
    </location>
</feature>
<dbReference type="SUPFAM" id="SSF103359">
    <property type="entry name" value="Suppressor of Fused, N-terminal domain"/>
    <property type="match status" value="1"/>
</dbReference>
<dbReference type="GO" id="GO:0005634">
    <property type="term" value="C:nucleus"/>
    <property type="evidence" value="ECO:0007669"/>
    <property type="project" value="UniProtKB-SubCell"/>
</dbReference>